<dbReference type="Gene3D" id="3.40.50.12580">
    <property type="match status" value="1"/>
</dbReference>
<dbReference type="AlphaFoldDB" id="A0A239UEW2"/>
<comment type="similarity">
    <text evidence="2">Belongs to the CDP-glycerol glycerophosphotransferase family.</text>
</comment>
<dbReference type="InterPro" id="IPR043149">
    <property type="entry name" value="TagF_N"/>
</dbReference>
<dbReference type="InterPro" id="IPR043148">
    <property type="entry name" value="TagF_C"/>
</dbReference>
<evidence type="ECO:0000256" key="3">
    <source>
        <dbReference type="ARBA" id="ARBA00022475"/>
    </source>
</evidence>
<evidence type="ECO:0000256" key="1">
    <source>
        <dbReference type="ARBA" id="ARBA00004202"/>
    </source>
</evidence>
<dbReference type="InterPro" id="IPR051612">
    <property type="entry name" value="Teichoic_Acid_Biosynth"/>
</dbReference>
<keyword evidence="4" id="KW-0808">Transferase</keyword>
<keyword evidence="3" id="KW-1003">Cell membrane</keyword>
<evidence type="ECO:0000256" key="5">
    <source>
        <dbReference type="ARBA" id="ARBA00022944"/>
    </source>
</evidence>
<reference evidence="7 8" key="1">
    <citation type="submission" date="2019-07" db="EMBL/GenBank/DDBJ databases">
        <title>Whole genome shotgun sequence of Staphylococcus piscifermentans NBRC 109625.</title>
        <authorList>
            <person name="Hosoyama A."/>
            <person name="Uohara A."/>
            <person name="Ohji S."/>
            <person name="Ichikawa N."/>
        </authorList>
    </citation>
    <scope>NUCLEOTIDE SEQUENCE [LARGE SCALE GENOMIC DNA]</scope>
    <source>
        <strain evidence="7 8">NBRC 109625</strain>
    </source>
</reference>
<keyword evidence="5" id="KW-0777">Teichoic acid biosynthesis</keyword>
<dbReference type="Proteomes" id="UP000321736">
    <property type="component" value="Unassembled WGS sequence"/>
</dbReference>
<dbReference type="GO" id="GO:0005886">
    <property type="term" value="C:plasma membrane"/>
    <property type="evidence" value="ECO:0007669"/>
    <property type="project" value="UniProtKB-SubCell"/>
</dbReference>
<dbReference type="GO" id="GO:0019350">
    <property type="term" value="P:teichoic acid biosynthetic process"/>
    <property type="evidence" value="ECO:0007669"/>
    <property type="project" value="UniProtKB-KW"/>
</dbReference>
<dbReference type="RefSeq" id="WP_095106708.1">
    <property type="nucleotide sequence ID" value="NZ_BKAR01000003.1"/>
</dbReference>
<comment type="subcellular location">
    <subcellularLocation>
        <location evidence="1">Cell membrane</location>
        <topology evidence="1">Peripheral membrane protein</topology>
    </subcellularLocation>
</comment>
<dbReference type="SUPFAM" id="SSF53756">
    <property type="entry name" value="UDP-Glycosyltransferase/glycogen phosphorylase"/>
    <property type="match status" value="1"/>
</dbReference>
<gene>
    <name evidence="7" type="ORF">SPI02_04520</name>
</gene>
<evidence type="ECO:0000313" key="8">
    <source>
        <dbReference type="Proteomes" id="UP000321736"/>
    </source>
</evidence>
<dbReference type="Gene3D" id="3.40.50.11820">
    <property type="match status" value="1"/>
</dbReference>
<dbReference type="GO" id="GO:0047355">
    <property type="term" value="F:CDP-glycerol glycerophosphotransferase activity"/>
    <property type="evidence" value="ECO:0007669"/>
    <property type="project" value="InterPro"/>
</dbReference>
<protein>
    <submittedName>
        <fullName evidence="7">Teichoic acid biosynthesis protein B</fullName>
    </submittedName>
</protein>
<proteinExistence type="inferred from homology"/>
<keyword evidence="6" id="KW-0472">Membrane</keyword>
<dbReference type="PANTHER" id="PTHR37316:SF1">
    <property type="entry name" value="TEICHOIC ACID GLYCEROL-PHOSPHATE PRIMASE"/>
    <property type="match status" value="1"/>
</dbReference>
<dbReference type="OrthoDB" id="9811865at2"/>
<dbReference type="PANTHER" id="PTHR37316">
    <property type="entry name" value="TEICHOIC ACID GLYCEROL-PHOSPHATE PRIMASE"/>
    <property type="match status" value="1"/>
</dbReference>
<dbReference type="InterPro" id="IPR049698">
    <property type="entry name" value="TarB"/>
</dbReference>
<dbReference type="Pfam" id="PF04464">
    <property type="entry name" value="Glyphos_transf"/>
    <property type="match status" value="1"/>
</dbReference>
<dbReference type="EMBL" id="BKAR01000003">
    <property type="protein sequence ID" value="GEP83867.1"/>
    <property type="molecule type" value="Genomic_DNA"/>
</dbReference>
<comment type="caution">
    <text evidence="7">The sequence shown here is derived from an EMBL/GenBank/DDBJ whole genome shotgun (WGS) entry which is preliminary data.</text>
</comment>
<dbReference type="NCBIfam" id="NF041711">
    <property type="entry name" value="TagprimaseTarB"/>
    <property type="match status" value="1"/>
</dbReference>
<name>A0A239UEW2_9STAP</name>
<evidence type="ECO:0000313" key="7">
    <source>
        <dbReference type="EMBL" id="GEP83867.1"/>
    </source>
</evidence>
<evidence type="ECO:0000256" key="6">
    <source>
        <dbReference type="ARBA" id="ARBA00023136"/>
    </source>
</evidence>
<evidence type="ECO:0000256" key="2">
    <source>
        <dbReference type="ARBA" id="ARBA00010488"/>
    </source>
</evidence>
<sequence>MRQIIKKVYLLIISILNRVFKKRKLDTNHIVIFMTFKEDVMPIIKRLNAEGYDITVIGKSMDKISVKHLPGVRFIDNSNKYIFAQINALSTAKVIFIDNYYLLMGGFYKKKGQTVIQTWHATGALKYFGLKDHAVDLTNKKMVDQYTRVYQATDRYLVGGKPMEICFTNAYNAKPYQMLQLGLPRMVQYFSKDLDAQKAALKQQYGIEGKLAVYVPTYREHFQANRMIDKEKFENALPEYTLINKLHPAALKLGESSKIDTQRLFLMADVIITDYSSLAIEASFLNKPVLFYVYDQAEYEVERGLNHFYWEIPEAYKAYNEDDLLHKLQEGPEHYPPLFKEWHSFSTPDTLDKISNYIRELVKK</sequence>
<evidence type="ECO:0000256" key="4">
    <source>
        <dbReference type="ARBA" id="ARBA00022679"/>
    </source>
</evidence>
<keyword evidence="8" id="KW-1185">Reference proteome</keyword>
<organism evidence="7 8">
    <name type="scientific">Staphylococcus piscifermentans</name>
    <dbReference type="NCBI Taxonomy" id="70258"/>
    <lineage>
        <taxon>Bacteria</taxon>
        <taxon>Bacillati</taxon>
        <taxon>Bacillota</taxon>
        <taxon>Bacilli</taxon>
        <taxon>Bacillales</taxon>
        <taxon>Staphylococcaceae</taxon>
        <taxon>Staphylococcus</taxon>
    </lineage>
</organism>
<accession>A0A239UEW2</accession>
<dbReference type="InterPro" id="IPR007554">
    <property type="entry name" value="Glycerophosphate_synth"/>
</dbReference>